<dbReference type="NCBIfam" id="TIGR03696">
    <property type="entry name" value="Rhs_assc_core"/>
    <property type="match status" value="1"/>
</dbReference>
<dbReference type="EMBL" id="MKZO01000058">
    <property type="protein sequence ID" value="OLS60064.1"/>
    <property type="molecule type" value="Genomic_DNA"/>
</dbReference>
<gene>
    <name evidence="2" type="ORF">PSEMO_53730</name>
</gene>
<accession>A0A1Q9QY49</accession>
<feature type="region of interest" description="Disordered" evidence="1">
    <location>
        <begin position="1"/>
        <end position="23"/>
    </location>
</feature>
<evidence type="ECO:0000313" key="3">
    <source>
        <dbReference type="Proteomes" id="UP000186736"/>
    </source>
</evidence>
<proteinExistence type="predicted"/>
<protein>
    <recommendedName>
        <fullName evidence="4">RHS repeat-associated core domain-containing protein</fullName>
    </recommendedName>
</protein>
<sequence>MPTPTEQPRPHTQRNAGGGWSGFNGQLLESRTGHYLLGSGYRAYNPVLMHFNNPDALSPFARGGLNAYAYCLGDPVNLLDPDGRAGWLMTQFRKIFSPFSKPTPPKPLPSVPSSGGTNALATTGNAKHPVASMRGRKLPEPPDPPASSSRGVDPADAVEDGPVHLSSQGVRIHPNPQAESAQGARTQAWIDSRLVPRESTRSKSARLGQNPGKPNKRNVDRVGSVRNVIRTNDSEMNPDGWL</sequence>
<evidence type="ECO:0008006" key="4">
    <source>
        <dbReference type="Google" id="ProtNLM"/>
    </source>
</evidence>
<dbReference type="Proteomes" id="UP000186736">
    <property type="component" value="Unassembled WGS sequence"/>
</dbReference>
<name>A0A1Q9QY49_PSEPU</name>
<evidence type="ECO:0000256" key="1">
    <source>
        <dbReference type="SAM" id="MobiDB-lite"/>
    </source>
</evidence>
<evidence type="ECO:0000313" key="2">
    <source>
        <dbReference type="EMBL" id="OLS60064.1"/>
    </source>
</evidence>
<feature type="compositionally biased region" description="Pro residues" evidence="1">
    <location>
        <begin position="101"/>
        <end position="110"/>
    </location>
</feature>
<comment type="caution">
    <text evidence="2">The sequence shown here is derived from an EMBL/GenBank/DDBJ whole genome shotgun (WGS) entry which is preliminary data.</text>
</comment>
<dbReference type="AlphaFoldDB" id="A0A1Q9QY49"/>
<dbReference type="InterPro" id="IPR022385">
    <property type="entry name" value="Rhs_assc_core"/>
</dbReference>
<organism evidence="2 3">
    <name type="scientific">Pseudomonas putida</name>
    <name type="common">Arthrobacter siderocapsulatus</name>
    <dbReference type="NCBI Taxonomy" id="303"/>
    <lineage>
        <taxon>Bacteria</taxon>
        <taxon>Pseudomonadati</taxon>
        <taxon>Pseudomonadota</taxon>
        <taxon>Gammaproteobacteria</taxon>
        <taxon>Pseudomonadales</taxon>
        <taxon>Pseudomonadaceae</taxon>
        <taxon>Pseudomonas</taxon>
    </lineage>
</organism>
<dbReference type="Gene3D" id="2.180.10.10">
    <property type="entry name" value="RHS repeat-associated core"/>
    <property type="match status" value="1"/>
</dbReference>
<reference evidence="2 3" key="1">
    <citation type="submission" date="2016-10" db="EMBL/GenBank/DDBJ databases">
        <title>Genome Sequence of Pseudomonas putida GM4FR.</title>
        <authorList>
            <person name="Poehlein A."/>
            <person name="Wemheuer F."/>
            <person name="Hollensteiner J."/>
            <person name="Wemheuer B."/>
        </authorList>
    </citation>
    <scope>NUCLEOTIDE SEQUENCE [LARGE SCALE GENOMIC DNA]</scope>
    <source>
        <strain evidence="2 3">GM4FR</strain>
    </source>
</reference>
<feature type="compositionally biased region" description="Polar residues" evidence="1">
    <location>
        <begin position="115"/>
        <end position="125"/>
    </location>
</feature>
<feature type="region of interest" description="Disordered" evidence="1">
    <location>
        <begin position="98"/>
        <end position="242"/>
    </location>
</feature>